<protein>
    <submittedName>
        <fullName evidence="1">Uncharacterized protein</fullName>
    </submittedName>
</protein>
<accession>A0A2M7R6L4</accession>
<dbReference type="EMBL" id="PFLW01000087">
    <property type="protein sequence ID" value="PIY88489.1"/>
    <property type="molecule type" value="Genomic_DNA"/>
</dbReference>
<evidence type="ECO:0000313" key="1">
    <source>
        <dbReference type="EMBL" id="PIY88489.1"/>
    </source>
</evidence>
<dbReference type="Proteomes" id="UP000230767">
    <property type="component" value="Unassembled WGS sequence"/>
</dbReference>
<proteinExistence type="predicted"/>
<dbReference type="AlphaFoldDB" id="A0A2M7R6L4"/>
<comment type="caution">
    <text evidence="1">The sequence shown here is derived from an EMBL/GenBank/DDBJ whole genome shotgun (WGS) entry which is preliminary data.</text>
</comment>
<sequence>MEYIQYELQPDIRIDLSALLKFDFSKTLLVYQGIPFIVRASIVENFFRKDGDLYSERVAAGFRDVQWHFLDKNSGEIDQIDYTLIELVELDPGTIFQSTMDVVFFHELREMYYQKILNNSKEIAHRKARKDEKTYVDNFLSISEKQIYEKLSREFKPL</sequence>
<gene>
    <name evidence="1" type="ORF">COY73_03630</name>
</gene>
<organism evidence="1 2">
    <name type="scientific">Candidatus Nealsonbacteria bacterium CG_4_10_14_0_8_um_filter_37_14</name>
    <dbReference type="NCBI Taxonomy" id="1974684"/>
    <lineage>
        <taxon>Bacteria</taxon>
        <taxon>Candidatus Nealsoniibacteriota</taxon>
    </lineage>
</organism>
<evidence type="ECO:0000313" key="2">
    <source>
        <dbReference type="Proteomes" id="UP000230767"/>
    </source>
</evidence>
<name>A0A2M7R6L4_9BACT</name>
<reference evidence="2" key="1">
    <citation type="submission" date="2017-09" db="EMBL/GenBank/DDBJ databases">
        <title>Depth-based differentiation of microbial function through sediment-hosted aquifers and enrichment of novel symbionts in the deep terrestrial subsurface.</title>
        <authorList>
            <person name="Probst A.J."/>
            <person name="Ladd B."/>
            <person name="Jarett J.K."/>
            <person name="Geller-Mcgrath D.E."/>
            <person name="Sieber C.M.K."/>
            <person name="Emerson J.B."/>
            <person name="Anantharaman K."/>
            <person name="Thomas B.C."/>
            <person name="Malmstrom R."/>
            <person name="Stieglmeier M."/>
            <person name="Klingl A."/>
            <person name="Woyke T."/>
            <person name="Ryan C.M."/>
            <person name="Banfield J.F."/>
        </authorList>
    </citation>
    <scope>NUCLEOTIDE SEQUENCE [LARGE SCALE GENOMIC DNA]</scope>
</reference>